<dbReference type="STRING" id="651662.SAMN04488069_12910"/>
<protein>
    <submittedName>
        <fullName evidence="1">Uncharacterized protein</fullName>
    </submittedName>
</protein>
<accession>A0A1H3PDE3</accession>
<keyword evidence="2" id="KW-1185">Reference proteome</keyword>
<dbReference type="Proteomes" id="UP000199249">
    <property type="component" value="Unassembled WGS sequence"/>
</dbReference>
<dbReference type="EMBL" id="FNOV01000029">
    <property type="protein sequence ID" value="SDY99172.1"/>
    <property type="molecule type" value="Genomic_DNA"/>
</dbReference>
<name>A0A1H3PDE3_9BACT</name>
<reference evidence="2" key="1">
    <citation type="submission" date="2016-10" db="EMBL/GenBank/DDBJ databases">
        <authorList>
            <person name="Varghese N."/>
            <person name="Submissions S."/>
        </authorList>
    </citation>
    <scope>NUCLEOTIDE SEQUENCE [LARGE SCALE GENOMIC DNA]</scope>
    <source>
        <strain evidence="2">CGMCC 1.8975</strain>
    </source>
</reference>
<dbReference type="AlphaFoldDB" id="A0A1H3PDE3"/>
<proteinExistence type="predicted"/>
<evidence type="ECO:0000313" key="1">
    <source>
        <dbReference type="EMBL" id="SDY99172.1"/>
    </source>
</evidence>
<gene>
    <name evidence="1" type="ORF">SAMN04488069_12910</name>
</gene>
<sequence length="78" mass="8865">MKRGLFLKARALAIWRLLTRKYFVVITCQPDGDMRCQYNVAAHSYRYMVATVLPILESHEGQSAALNQAKTILNSPKP</sequence>
<evidence type="ECO:0000313" key="2">
    <source>
        <dbReference type="Proteomes" id="UP000199249"/>
    </source>
</evidence>
<organism evidence="1 2">
    <name type="scientific">Hymenobacter psychrophilus</name>
    <dbReference type="NCBI Taxonomy" id="651662"/>
    <lineage>
        <taxon>Bacteria</taxon>
        <taxon>Pseudomonadati</taxon>
        <taxon>Bacteroidota</taxon>
        <taxon>Cytophagia</taxon>
        <taxon>Cytophagales</taxon>
        <taxon>Hymenobacteraceae</taxon>
        <taxon>Hymenobacter</taxon>
    </lineage>
</organism>